<dbReference type="AlphaFoldDB" id="A0AAV6UK79"/>
<proteinExistence type="predicted"/>
<accession>A0AAV6UK79</accession>
<dbReference type="EMBL" id="JAFNEN010000358">
    <property type="protein sequence ID" value="KAG8184845.1"/>
    <property type="molecule type" value="Genomic_DNA"/>
</dbReference>
<keyword evidence="2" id="KW-1185">Reference proteome</keyword>
<evidence type="ECO:0000313" key="1">
    <source>
        <dbReference type="EMBL" id="KAG8184845.1"/>
    </source>
</evidence>
<protein>
    <submittedName>
        <fullName evidence="1">Uncharacterized protein</fullName>
    </submittedName>
</protein>
<reference evidence="1 2" key="1">
    <citation type="journal article" date="2022" name="Nat. Ecol. Evol.">
        <title>A masculinizing supergene underlies an exaggerated male reproductive morph in a spider.</title>
        <authorList>
            <person name="Hendrickx F."/>
            <person name="De Corte Z."/>
            <person name="Sonet G."/>
            <person name="Van Belleghem S.M."/>
            <person name="Kostlbacher S."/>
            <person name="Vangestel C."/>
        </authorList>
    </citation>
    <scope>NUCLEOTIDE SEQUENCE [LARGE SCALE GENOMIC DNA]</scope>
    <source>
        <strain evidence="1">W744_W776</strain>
    </source>
</reference>
<sequence>MSKSDIQMINEELHLNDVFSNSEAIEGVKKTHFWEVIEGITKTCKLSKTNYYTLKPKLELAIKIGEWVLVQYDGEHYPGEVKAIENNDYSVSVMIKAGRNWKWPSNEDKNFYSNDKIVKKLSAPDVVNARGHYSFNELK</sequence>
<comment type="caution">
    <text evidence="1">The sequence shown here is derived from an EMBL/GenBank/DDBJ whole genome shotgun (WGS) entry which is preliminary data.</text>
</comment>
<name>A0AAV6UK79_9ARAC</name>
<organism evidence="1 2">
    <name type="scientific">Oedothorax gibbosus</name>
    <dbReference type="NCBI Taxonomy" id="931172"/>
    <lineage>
        <taxon>Eukaryota</taxon>
        <taxon>Metazoa</taxon>
        <taxon>Ecdysozoa</taxon>
        <taxon>Arthropoda</taxon>
        <taxon>Chelicerata</taxon>
        <taxon>Arachnida</taxon>
        <taxon>Araneae</taxon>
        <taxon>Araneomorphae</taxon>
        <taxon>Entelegynae</taxon>
        <taxon>Araneoidea</taxon>
        <taxon>Linyphiidae</taxon>
        <taxon>Erigoninae</taxon>
        <taxon>Oedothorax</taxon>
    </lineage>
</organism>
<dbReference type="Proteomes" id="UP000827092">
    <property type="component" value="Unassembled WGS sequence"/>
</dbReference>
<gene>
    <name evidence="1" type="ORF">JTE90_012093</name>
</gene>
<evidence type="ECO:0000313" key="2">
    <source>
        <dbReference type="Proteomes" id="UP000827092"/>
    </source>
</evidence>